<accession>A0ABP7K7X8</accession>
<reference evidence="3" key="1">
    <citation type="journal article" date="2019" name="Int. J. Syst. Evol. Microbiol.">
        <title>The Global Catalogue of Microorganisms (GCM) 10K type strain sequencing project: providing services to taxonomists for standard genome sequencing and annotation.</title>
        <authorList>
            <consortium name="The Broad Institute Genomics Platform"/>
            <consortium name="The Broad Institute Genome Sequencing Center for Infectious Disease"/>
            <person name="Wu L."/>
            <person name="Ma J."/>
        </authorList>
    </citation>
    <scope>NUCLEOTIDE SEQUENCE [LARGE SCALE GENOMIC DNA]</scope>
    <source>
        <strain evidence="3">JCM 17190</strain>
    </source>
</reference>
<evidence type="ECO:0000313" key="2">
    <source>
        <dbReference type="EMBL" id="GAA3868673.1"/>
    </source>
</evidence>
<keyword evidence="1" id="KW-1133">Transmembrane helix</keyword>
<dbReference type="EMBL" id="BAABDF010000007">
    <property type="protein sequence ID" value="GAA3868673.1"/>
    <property type="molecule type" value="Genomic_DNA"/>
</dbReference>
<gene>
    <name evidence="2" type="ORF">GCM10022404_18480</name>
</gene>
<proteinExistence type="predicted"/>
<evidence type="ECO:0000313" key="3">
    <source>
        <dbReference type="Proteomes" id="UP001399917"/>
    </source>
</evidence>
<dbReference type="Proteomes" id="UP001399917">
    <property type="component" value="Unassembled WGS sequence"/>
</dbReference>
<feature type="transmembrane region" description="Helical" evidence="1">
    <location>
        <begin position="51"/>
        <end position="75"/>
    </location>
</feature>
<evidence type="ECO:0000256" key="1">
    <source>
        <dbReference type="SAM" id="Phobius"/>
    </source>
</evidence>
<keyword evidence="1" id="KW-0812">Transmembrane</keyword>
<name>A0ABP7K7X8_9RHOB</name>
<protein>
    <submittedName>
        <fullName evidence="2">Uncharacterized protein</fullName>
    </submittedName>
</protein>
<keyword evidence="3" id="KW-1185">Reference proteome</keyword>
<organism evidence="2 3">
    <name type="scientific">Celeribacter arenosi</name>
    <dbReference type="NCBI Taxonomy" id="792649"/>
    <lineage>
        <taxon>Bacteria</taxon>
        <taxon>Pseudomonadati</taxon>
        <taxon>Pseudomonadota</taxon>
        <taxon>Alphaproteobacteria</taxon>
        <taxon>Rhodobacterales</taxon>
        <taxon>Roseobacteraceae</taxon>
        <taxon>Celeribacter</taxon>
    </lineage>
</organism>
<comment type="caution">
    <text evidence="2">The sequence shown here is derived from an EMBL/GenBank/DDBJ whole genome shotgun (WGS) entry which is preliminary data.</text>
</comment>
<keyword evidence="1" id="KW-0472">Membrane</keyword>
<sequence length="114" mass="12646">MAYQGASSLEQRVMRIEAHKSVRGRGVVPNNHDELIIARSRRTANHRTLRIILLTISFGFVFKATMFALLGAATYADRVAKLAAGSFVERACAWVMTADPATIWVAIQIKMLMP</sequence>